<name>A0A6D2HWG7_9BRAS</name>
<evidence type="ECO:0000256" key="1">
    <source>
        <dbReference type="SAM" id="MobiDB-lite"/>
    </source>
</evidence>
<dbReference type="Proteomes" id="UP000467841">
    <property type="component" value="Unassembled WGS sequence"/>
</dbReference>
<dbReference type="EMBL" id="CACVBM020000333">
    <property type="protein sequence ID" value="CAA7017601.1"/>
    <property type="molecule type" value="Genomic_DNA"/>
</dbReference>
<gene>
    <name evidence="2" type="ORF">MERR_LOCUS4836</name>
</gene>
<evidence type="ECO:0000313" key="3">
    <source>
        <dbReference type="Proteomes" id="UP000467841"/>
    </source>
</evidence>
<accession>A0A6D2HWG7</accession>
<feature type="compositionally biased region" description="Basic residues" evidence="1">
    <location>
        <begin position="76"/>
        <end position="85"/>
    </location>
</feature>
<comment type="caution">
    <text evidence="2">The sequence shown here is derived from an EMBL/GenBank/DDBJ whole genome shotgun (WGS) entry which is preliminary data.</text>
</comment>
<feature type="region of interest" description="Disordered" evidence="1">
    <location>
        <begin position="76"/>
        <end position="95"/>
    </location>
</feature>
<organism evidence="2 3">
    <name type="scientific">Microthlaspi erraticum</name>
    <dbReference type="NCBI Taxonomy" id="1685480"/>
    <lineage>
        <taxon>Eukaryota</taxon>
        <taxon>Viridiplantae</taxon>
        <taxon>Streptophyta</taxon>
        <taxon>Embryophyta</taxon>
        <taxon>Tracheophyta</taxon>
        <taxon>Spermatophyta</taxon>
        <taxon>Magnoliopsida</taxon>
        <taxon>eudicotyledons</taxon>
        <taxon>Gunneridae</taxon>
        <taxon>Pentapetalae</taxon>
        <taxon>rosids</taxon>
        <taxon>malvids</taxon>
        <taxon>Brassicales</taxon>
        <taxon>Brassicaceae</taxon>
        <taxon>Coluteocarpeae</taxon>
        <taxon>Microthlaspi</taxon>
    </lineage>
</organism>
<dbReference type="AlphaFoldDB" id="A0A6D2HWG7"/>
<sequence length="95" mass="11279">MPVRWIRCDLKLDTEICRSCIKRNEERGESAGERRNCRSSHYLIELNLQESPFLGLRRAQFIDRLGIPLAYMRKKKRSEGRRARKWEKANESGDV</sequence>
<evidence type="ECO:0000313" key="2">
    <source>
        <dbReference type="EMBL" id="CAA7017601.1"/>
    </source>
</evidence>
<reference evidence="2" key="1">
    <citation type="submission" date="2020-01" db="EMBL/GenBank/DDBJ databases">
        <authorList>
            <person name="Mishra B."/>
        </authorList>
    </citation>
    <scope>NUCLEOTIDE SEQUENCE [LARGE SCALE GENOMIC DNA]</scope>
</reference>
<protein>
    <submittedName>
        <fullName evidence="2">Uncharacterized protein</fullName>
    </submittedName>
</protein>
<keyword evidence="3" id="KW-1185">Reference proteome</keyword>
<feature type="compositionally biased region" description="Basic and acidic residues" evidence="1">
    <location>
        <begin position="86"/>
        <end position="95"/>
    </location>
</feature>
<proteinExistence type="predicted"/>